<name>A0A8J9UJH7_9NEOP</name>
<evidence type="ECO:0000313" key="2">
    <source>
        <dbReference type="Proteomes" id="UP000838878"/>
    </source>
</evidence>
<dbReference type="AlphaFoldDB" id="A0A8J9UJH7"/>
<sequence length="128" mass="14045">MRKLAEQVLTVGGAEGARGGAHARGQHHCAGRAAGRARGYTRAAMYTPERLALREGLRETTPAPGARPTALPRPAPTLLPAHQRIKNFNFLFESVSFSALSEFFSRSSPLFRLPEMIFFVRDARLKAV</sequence>
<evidence type="ECO:0000313" key="1">
    <source>
        <dbReference type="EMBL" id="CAH0714767.1"/>
    </source>
</evidence>
<feature type="non-terminal residue" evidence="1">
    <location>
        <position position="128"/>
    </location>
</feature>
<organism evidence="1 2">
    <name type="scientific">Brenthis ino</name>
    <name type="common">lesser marbled fritillary</name>
    <dbReference type="NCBI Taxonomy" id="405034"/>
    <lineage>
        <taxon>Eukaryota</taxon>
        <taxon>Metazoa</taxon>
        <taxon>Ecdysozoa</taxon>
        <taxon>Arthropoda</taxon>
        <taxon>Hexapoda</taxon>
        <taxon>Insecta</taxon>
        <taxon>Pterygota</taxon>
        <taxon>Neoptera</taxon>
        <taxon>Endopterygota</taxon>
        <taxon>Lepidoptera</taxon>
        <taxon>Glossata</taxon>
        <taxon>Ditrysia</taxon>
        <taxon>Papilionoidea</taxon>
        <taxon>Nymphalidae</taxon>
        <taxon>Heliconiinae</taxon>
        <taxon>Argynnini</taxon>
        <taxon>Brenthis</taxon>
    </lineage>
</organism>
<keyword evidence="2" id="KW-1185">Reference proteome</keyword>
<proteinExistence type="predicted"/>
<reference evidence="1" key="1">
    <citation type="submission" date="2021-12" db="EMBL/GenBank/DDBJ databases">
        <authorList>
            <person name="Martin H S."/>
        </authorList>
    </citation>
    <scope>NUCLEOTIDE SEQUENCE</scope>
</reference>
<dbReference type="EMBL" id="OV170221">
    <property type="protein sequence ID" value="CAH0714767.1"/>
    <property type="molecule type" value="Genomic_DNA"/>
</dbReference>
<dbReference type="Proteomes" id="UP000838878">
    <property type="component" value="Chromosome 1"/>
</dbReference>
<protein>
    <submittedName>
        <fullName evidence="1">Uncharacterized protein</fullName>
    </submittedName>
</protein>
<accession>A0A8J9UJH7</accession>
<gene>
    <name evidence="1" type="ORF">BINO364_LOCUS1785</name>
</gene>